<dbReference type="SUPFAM" id="SSF54736">
    <property type="entry name" value="ClpS-like"/>
    <property type="match status" value="1"/>
</dbReference>
<evidence type="ECO:0000259" key="6">
    <source>
        <dbReference type="Pfam" id="PF16320"/>
    </source>
</evidence>
<dbReference type="InterPro" id="IPR013823">
    <property type="entry name" value="Ribosomal_bL12_C"/>
</dbReference>
<dbReference type="InterPro" id="IPR036235">
    <property type="entry name" value="Ribosomal_bL12_oligo_N_sf"/>
</dbReference>
<evidence type="ECO:0000256" key="2">
    <source>
        <dbReference type="ARBA" id="ARBA00022980"/>
    </source>
</evidence>
<evidence type="ECO:0000256" key="1">
    <source>
        <dbReference type="ARBA" id="ARBA00007197"/>
    </source>
</evidence>
<feature type="domain" description="Large ribosomal subunit protein bL12 oligomerization" evidence="6">
    <location>
        <begin position="5"/>
        <end position="49"/>
    </location>
</feature>
<dbReference type="Proteomes" id="UP000178117">
    <property type="component" value="Unassembled WGS sequence"/>
</dbReference>
<sequence length="103" mass="10794">MAINKDEFLTQVESMSVAELNELVKALEEKFGVSAAAMAVAGPAAGGTAEEGEEKDSFTVILKDAGSAKIQVIKVLRELTGLGLKEAKDMTDKVPATVKEGVK</sequence>
<dbReference type="GO" id="GO:0003729">
    <property type="term" value="F:mRNA binding"/>
    <property type="evidence" value="ECO:0007669"/>
    <property type="project" value="TreeGrafter"/>
</dbReference>
<comment type="similarity">
    <text evidence="1">Belongs to the bacterial ribosomal protein bL12 family.</text>
</comment>
<dbReference type="Gene3D" id="1.20.5.710">
    <property type="entry name" value="Single helix bin"/>
    <property type="match status" value="1"/>
</dbReference>
<reference evidence="7 8" key="1">
    <citation type="journal article" date="2016" name="Nat. Commun.">
        <title>Thousands of microbial genomes shed light on interconnected biogeochemical processes in an aquifer system.</title>
        <authorList>
            <person name="Anantharaman K."/>
            <person name="Brown C.T."/>
            <person name="Hug L.A."/>
            <person name="Sharon I."/>
            <person name="Castelle C.J."/>
            <person name="Probst A.J."/>
            <person name="Thomas B.C."/>
            <person name="Singh A."/>
            <person name="Wilkins M.J."/>
            <person name="Karaoz U."/>
            <person name="Brodie E.L."/>
            <person name="Williams K.H."/>
            <person name="Hubbard S.S."/>
            <person name="Banfield J.F."/>
        </authorList>
    </citation>
    <scope>NUCLEOTIDE SEQUENCE [LARGE SCALE GENOMIC DNA]</scope>
</reference>
<evidence type="ECO:0000313" key="7">
    <source>
        <dbReference type="EMBL" id="OGN17528.1"/>
    </source>
</evidence>
<dbReference type="NCBIfam" id="TIGR00855">
    <property type="entry name" value="L12"/>
    <property type="match status" value="1"/>
</dbReference>
<feature type="non-terminal residue" evidence="7">
    <location>
        <position position="103"/>
    </location>
</feature>
<dbReference type="PANTHER" id="PTHR45987">
    <property type="entry name" value="39S RIBOSOMAL PROTEIN L12"/>
    <property type="match status" value="1"/>
</dbReference>
<dbReference type="Pfam" id="PF16320">
    <property type="entry name" value="Ribosomal_L12_N"/>
    <property type="match status" value="1"/>
</dbReference>
<dbReference type="InterPro" id="IPR014719">
    <property type="entry name" value="Ribosomal_bL12_C/ClpS-like"/>
</dbReference>
<feature type="domain" description="Large ribosomal subunit protein bL12 C-terminal" evidence="5">
    <location>
        <begin position="58"/>
        <end position="103"/>
    </location>
</feature>
<dbReference type="Gene3D" id="3.30.1390.10">
    <property type="match status" value="1"/>
</dbReference>
<dbReference type="SUPFAM" id="SSF48300">
    <property type="entry name" value="Ribosomal protein L7/12, oligomerisation (N-terminal) domain"/>
    <property type="match status" value="1"/>
</dbReference>
<evidence type="ECO:0000259" key="5">
    <source>
        <dbReference type="Pfam" id="PF00542"/>
    </source>
</evidence>
<name>A0A1F8FY80_9BACT</name>
<dbReference type="GO" id="GO:0003735">
    <property type="term" value="F:structural constituent of ribosome"/>
    <property type="evidence" value="ECO:0007669"/>
    <property type="project" value="InterPro"/>
</dbReference>
<dbReference type="InterPro" id="IPR000206">
    <property type="entry name" value="Ribosomal_bL12"/>
</dbReference>
<proteinExistence type="inferred from homology"/>
<accession>A0A1F8FY80</accession>
<comment type="caution">
    <text evidence="7">The sequence shown here is derived from an EMBL/GenBank/DDBJ whole genome shotgun (WGS) entry which is preliminary data.</text>
</comment>
<evidence type="ECO:0000256" key="4">
    <source>
        <dbReference type="ARBA" id="ARBA00035412"/>
    </source>
</evidence>
<gene>
    <name evidence="7" type="ORF">A3C88_01165</name>
</gene>
<keyword evidence="2 7" id="KW-0689">Ribosomal protein</keyword>
<dbReference type="AlphaFoldDB" id="A0A1F8FY80"/>
<dbReference type="GO" id="GO:0022625">
    <property type="term" value="C:cytosolic large ribosomal subunit"/>
    <property type="evidence" value="ECO:0007669"/>
    <property type="project" value="TreeGrafter"/>
</dbReference>
<dbReference type="InterPro" id="IPR008932">
    <property type="entry name" value="Ribosomal_bL12_oligo"/>
</dbReference>
<dbReference type="PANTHER" id="PTHR45987:SF4">
    <property type="entry name" value="LARGE RIBOSOMAL SUBUNIT PROTEIN BL12M"/>
    <property type="match status" value="1"/>
</dbReference>
<keyword evidence="3" id="KW-0687">Ribonucleoprotein</keyword>
<dbReference type="CDD" id="cd00387">
    <property type="entry name" value="Ribosomal_L7_L12"/>
    <property type="match status" value="1"/>
</dbReference>
<evidence type="ECO:0000256" key="3">
    <source>
        <dbReference type="ARBA" id="ARBA00023274"/>
    </source>
</evidence>
<dbReference type="STRING" id="1802685.A3C88_01165"/>
<dbReference type="GO" id="GO:0006412">
    <property type="term" value="P:translation"/>
    <property type="evidence" value="ECO:0007669"/>
    <property type="project" value="InterPro"/>
</dbReference>
<dbReference type="Pfam" id="PF00542">
    <property type="entry name" value="Ribosomal_L12"/>
    <property type="match status" value="1"/>
</dbReference>
<protein>
    <recommendedName>
        <fullName evidence="4">50S ribosomal protein L7/L12</fullName>
    </recommendedName>
</protein>
<organism evidence="7 8">
    <name type="scientific">Candidatus Yanofskybacteria bacterium RIFCSPHIGHO2_02_FULL_50_12</name>
    <dbReference type="NCBI Taxonomy" id="1802685"/>
    <lineage>
        <taxon>Bacteria</taxon>
        <taxon>Candidatus Yanofskyibacteriota</taxon>
    </lineage>
</organism>
<dbReference type="EMBL" id="MGJZ01000008">
    <property type="protein sequence ID" value="OGN17528.1"/>
    <property type="molecule type" value="Genomic_DNA"/>
</dbReference>
<evidence type="ECO:0000313" key="8">
    <source>
        <dbReference type="Proteomes" id="UP000178117"/>
    </source>
</evidence>